<evidence type="ECO:0000256" key="5">
    <source>
        <dbReference type="ARBA" id="ARBA00023172"/>
    </source>
</evidence>
<dbReference type="PROSITE" id="PS51900">
    <property type="entry name" value="CB"/>
    <property type="match status" value="1"/>
</dbReference>
<proteinExistence type="inferred from homology"/>
<evidence type="ECO:0000256" key="2">
    <source>
        <dbReference type="ARBA" id="ARBA00008857"/>
    </source>
</evidence>
<comment type="similarity">
    <text evidence="2">Belongs to the 'phage' integrase family.</text>
</comment>
<sequence length="286" mass="32476">MDNYNNPRRLETETIHIYLTRLREQERASQTVQKYARDLAALAAFLPGRHLTKNALISWKEHLASRYAATSVNTMLASLNGLLAFMGWHDLKVKPLKIQRQIFCAAEKELTRAEYLRLVEAAAKKGNERLSLMLQTICATGIRVSELKWITAEAVQCGHAQVACKGKRRTVFLPEQLRTVLKKYLKAQKRTAGPVFQTKTGKPIDRSNIWRDMKALCESANVEPGKVFPHNLRHLFARTYYSLEKDLSRLADILGHSNVSTTRIYTMESGGVHAKQLGRMKLVVTT</sequence>
<feature type="domain" description="Core-binding (CB)" evidence="8">
    <location>
        <begin position="9"/>
        <end position="87"/>
    </location>
</feature>
<evidence type="ECO:0000256" key="6">
    <source>
        <dbReference type="PROSITE-ProRule" id="PRU01248"/>
    </source>
</evidence>
<dbReference type="InterPro" id="IPR002104">
    <property type="entry name" value="Integrase_catalytic"/>
</dbReference>
<dbReference type="EMBL" id="AGYH01000018">
    <property type="protein sequence ID" value="ENZ46801.1"/>
    <property type="molecule type" value="Genomic_DNA"/>
</dbReference>
<dbReference type="InterPro" id="IPR050090">
    <property type="entry name" value="Tyrosine_recombinase_XerCD"/>
</dbReference>
<protein>
    <recommendedName>
        <fullName evidence="11">Integrase</fullName>
    </recommendedName>
</protein>
<dbReference type="GO" id="GO:0015074">
    <property type="term" value="P:DNA integration"/>
    <property type="evidence" value="ECO:0007669"/>
    <property type="project" value="UniProtKB-KW"/>
</dbReference>
<dbReference type="Pfam" id="PF00589">
    <property type="entry name" value="Phage_integrase"/>
    <property type="match status" value="1"/>
</dbReference>
<evidence type="ECO:0000259" key="7">
    <source>
        <dbReference type="PROSITE" id="PS51898"/>
    </source>
</evidence>
<dbReference type="GO" id="GO:0003677">
    <property type="term" value="F:DNA binding"/>
    <property type="evidence" value="ECO:0007669"/>
    <property type="project" value="UniProtKB-UniRule"/>
</dbReference>
<dbReference type="OrthoDB" id="9801717at2"/>
<evidence type="ECO:0000256" key="3">
    <source>
        <dbReference type="ARBA" id="ARBA00022908"/>
    </source>
</evidence>
<dbReference type="HOGENOM" id="CLU_027562_9_2_9"/>
<dbReference type="InterPro" id="IPR044068">
    <property type="entry name" value="CB"/>
</dbReference>
<name>R0A440_9FIRM</name>
<evidence type="ECO:0000256" key="4">
    <source>
        <dbReference type="ARBA" id="ARBA00023125"/>
    </source>
</evidence>
<dbReference type="InterPro" id="IPR010998">
    <property type="entry name" value="Integrase_recombinase_N"/>
</dbReference>
<dbReference type="InterPro" id="IPR013762">
    <property type="entry name" value="Integrase-like_cat_sf"/>
</dbReference>
<dbReference type="Gene3D" id="1.10.443.10">
    <property type="entry name" value="Intergrase catalytic core"/>
    <property type="match status" value="1"/>
</dbReference>
<dbReference type="RefSeq" id="WP_002577989.1">
    <property type="nucleotide sequence ID" value="NZ_KB851182.1"/>
</dbReference>
<evidence type="ECO:0000313" key="9">
    <source>
        <dbReference type="EMBL" id="ENZ46801.1"/>
    </source>
</evidence>
<dbReference type="PANTHER" id="PTHR30349">
    <property type="entry name" value="PHAGE INTEGRASE-RELATED"/>
    <property type="match status" value="1"/>
</dbReference>
<dbReference type="Pfam" id="PF02899">
    <property type="entry name" value="Phage_int_SAM_1"/>
    <property type="match status" value="1"/>
</dbReference>
<evidence type="ECO:0000256" key="1">
    <source>
        <dbReference type="ARBA" id="ARBA00003283"/>
    </source>
</evidence>
<organism evidence="9 10">
    <name type="scientific">Enterocloster bolteae 90A9</name>
    <dbReference type="NCBI Taxonomy" id="997894"/>
    <lineage>
        <taxon>Bacteria</taxon>
        <taxon>Bacillati</taxon>
        <taxon>Bacillota</taxon>
        <taxon>Clostridia</taxon>
        <taxon>Lachnospirales</taxon>
        <taxon>Lachnospiraceae</taxon>
        <taxon>Enterocloster</taxon>
    </lineage>
</organism>
<dbReference type="InterPro" id="IPR004107">
    <property type="entry name" value="Integrase_SAM-like_N"/>
</dbReference>
<dbReference type="GeneID" id="23116501"/>
<dbReference type="Gene3D" id="1.10.150.130">
    <property type="match status" value="1"/>
</dbReference>
<feature type="domain" description="Tyr recombinase" evidence="7">
    <location>
        <begin position="105"/>
        <end position="279"/>
    </location>
</feature>
<comment type="function">
    <text evidence="1">Site-specific tyrosine recombinase, which acts by catalyzing the cutting and rejoining of the recombining DNA molecules.</text>
</comment>
<dbReference type="PANTHER" id="PTHR30349:SF89">
    <property type="entry name" value="INTEGRASE_RECOMBINASE"/>
    <property type="match status" value="1"/>
</dbReference>
<dbReference type="GO" id="GO:0006310">
    <property type="term" value="P:DNA recombination"/>
    <property type="evidence" value="ECO:0007669"/>
    <property type="project" value="UniProtKB-KW"/>
</dbReference>
<evidence type="ECO:0008006" key="11">
    <source>
        <dbReference type="Google" id="ProtNLM"/>
    </source>
</evidence>
<accession>R0A440</accession>
<reference evidence="9 10" key="1">
    <citation type="submission" date="2013-01" db="EMBL/GenBank/DDBJ databases">
        <title>The Genome Sequence of Clostridium bolteae 90A9.</title>
        <authorList>
            <consortium name="The Broad Institute Genome Sequencing Platform"/>
            <person name="Earl A."/>
            <person name="Ward D."/>
            <person name="Feldgarden M."/>
            <person name="Gevers D."/>
            <person name="Courvalin P."/>
            <person name="Lambert T."/>
            <person name="Walker B."/>
            <person name="Young S.K."/>
            <person name="Zeng Q."/>
            <person name="Gargeya S."/>
            <person name="Fitzgerald M."/>
            <person name="Haas B."/>
            <person name="Abouelleil A."/>
            <person name="Alvarado L."/>
            <person name="Arachchi H.M."/>
            <person name="Berlin A.M."/>
            <person name="Chapman S.B."/>
            <person name="Dewar J."/>
            <person name="Goldberg J."/>
            <person name="Griggs A."/>
            <person name="Gujja S."/>
            <person name="Hansen M."/>
            <person name="Howarth C."/>
            <person name="Imamovic A."/>
            <person name="Larimer J."/>
            <person name="McCowan C."/>
            <person name="Murphy C."/>
            <person name="Neiman D."/>
            <person name="Pearson M."/>
            <person name="Priest M."/>
            <person name="Roberts A."/>
            <person name="Saif S."/>
            <person name="Shea T."/>
            <person name="Sisk P."/>
            <person name="Sykes S."/>
            <person name="Wortman J."/>
            <person name="Nusbaum C."/>
            <person name="Birren B."/>
        </authorList>
    </citation>
    <scope>NUCLEOTIDE SEQUENCE [LARGE SCALE GENOMIC DNA]</scope>
    <source>
        <strain evidence="9 10">90A9</strain>
    </source>
</reference>
<gene>
    <name evidence="9" type="ORF">HMPREF1085_05392</name>
</gene>
<dbReference type="PATRIC" id="fig|997894.4.peg.5632"/>
<keyword evidence="4 6" id="KW-0238">DNA-binding</keyword>
<evidence type="ECO:0000313" key="10">
    <source>
        <dbReference type="Proteomes" id="UP000013126"/>
    </source>
</evidence>
<keyword evidence="5" id="KW-0233">DNA recombination</keyword>
<dbReference type="PROSITE" id="PS51898">
    <property type="entry name" value="TYR_RECOMBINASE"/>
    <property type="match status" value="1"/>
</dbReference>
<keyword evidence="3" id="KW-0229">DNA integration</keyword>
<evidence type="ECO:0000259" key="8">
    <source>
        <dbReference type="PROSITE" id="PS51900"/>
    </source>
</evidence>
<dbReference type="AlphaFoldDB" id="R0A440"/>
<dbReference type="Proteomes" id="UP000013126">
    <property type="component" value="Unassembled WGS sequence"/>
</dbReference>
<dbReference type="SUPFAM" id="SSF56349">
    <property type="entry name" value="DNA breaking-rejoining enzymes"/>
    <property type="match status" value="1"/>
</dbReference>
<dbReference type="InterPro" id="IPR011010">
    <property type="entry name" value="DNA_brk_join_enz"/>
</dbReference>
<comment type="caution">
    <text evidence="9">The sequence shown here is derived from an EMBL/GenBank/DDBJ whole genome shotgun (WGS) entry which is preliminary data.</text>
</comment>
<keyword evidence="10" id="KW-1185">Reference proteome</keyword>